<dbReference type="PANTHER" id="PTHR40763">
    <property type="entry name" value="MEMBRANE PROTEIN-RELATED"/>
    <property type="match status" value="1"/>
</dbReference>
<organism evidence="4 5">
    <name type="scientific">Candidatus Corynebacterium faecigallinarum</name>
    <dbReference type="NCBI Taxonomy" id="2838528"/>
    <lineage>
        <taxon>Bacteria</taxon>
        <taxon>Bacillati</taxon>
        <taxon>Actinomycetota</taxon>
        <taxon>Actinomycetes</taxon>
        <taxon>Mycobacteriales</taxon>
        <taxon>Corynebacteriaceae</taxon>
        <taxon>Corynebacterium</taxon>
    </lineage>
</organism>
<dbReference type="AlphaFoldDB" id="A0A9D2QDZ9"/>
<feature type="compositionally biased region" description="Basic and acidic residues" evidence="1">
    <location>
        <begin position="10"/>
        <end position="26"/>
    </location>
</feature>
<evidence type="ECO:0000259" key="3">
    <source>
        <dbReference type="Pfam" id="PF09922"/>
    </source>
</evidence>
<name>A0A9D2QDZ9_9CORY</name>
<gene>
    <name evidence="4" type="ORF">H9751_02055</name>
</gene>
<dbReference type="Pfam" id="PF08044">
    <property type="entry name" value="DUF1707"/>
    <property type="match status" value="1"/>
</dbReference>
<dbReference type="PANTHER" id="PTHR40763:SF5">
    <property type="entry name" value="MEMBRANE PROTEIN"/>
    <property type="match status" value="1"/>
</dbReference>
<evidence type="ECO:0000256" key="1">
    <source>
        <dbReference type="SAM" id="MobiDB-lite"/>
    </source>
</evidence>
<evidence type="ECO:0000313" key="5">
    <source>
        <dbReference type="Proteomes" id="UP000823858"/>
    </source>
</evidence>
<reference evidence="4" key="1">
    <citation type="journal article" date="2021" name="PeerJ">
        <title>Extensive microbial diversity within the chicken gut microbiome revealed by metagenomics and culture.</title>
        <authorList>
            <person name="Gilroy R."/>
            <person name="Ravi A."/>
            <person name="Getino M."/>
            <person name="Pursley I."/>
            <person name="Horton D.L."/>
            <person name="Alikhan N.F."/>
            <person name="Baker D."/>
            <person name="Gharbi K."/>
            <person name="Hall N."/>
            <person name="Watson M."/>
            <person name="Adriaenssens E.M."/>
            <person name="Foster-Nyarko E."/>
            <person name="Jarju S."/>
            <person name="Secka A."/>
            <person name="Antonio M."/>
            <person name="Oren A."/>
            <person name="Chaudhuri R.R."/>
            <person name="La Ragione R."/>
            <person name="Hildebrand F."/>
            <person name="Pallen M.J."/>
        </authorList>
    </citation>
    <scope>NUCLEOTIDE SEQUENCE</scope>
    <source>
        <strain evidence="4">ChiHjej13B12-4958</strain>
    </source>
</reference>
<proteinExistence type="predicted"/>
<protein>
    <submittedName>
        <fullName evidence="4">DUF1707 domain-containing protein</fullName>
    </submittedName>
</protein>
<comment type="caution">
    <text evidence="4">The sequence shown here is derived from an EMBL/GenBank/DDBJ whole genome shotgun (WGS) entry which is preliminary data.</text>
</comment>
<dbReference type="InterPro" id="IPR024425">
    <property type="entry name" value="LiaF-like_C"/>
</dbReference>
<accession>A0A9D2QDZ9</accession>
<sequence length="235" mass="25101">MGTETTPGNGDDRSRPIRATTEQRERVVRELSEATARGQLEIGEFDKRSAQAWKARSATELADLLDDILPDPMGLVTGAALPRTDVPVTRFSDHMTPVVSGPGSARVTGEAGARWSVAVFSGAEKKSGWTCAASHNAVFVFGGGLIDLREATLEARETVITVYVAFGGVQILVPEDVRVEEHGIGIFGGFGSNTSKKVRTHNRDLPADAPVVRVRGAAVFGGAEVKRVPVRPRRS</sequence>
<dbReference type="EMBL" id="DWVP01000004">
    <property type="protein sequence ID" value="HJC84334.1"/>
    <property type="molecule type" value="Genomic_DNA"/>
</dbReference>
<feature type="domain" description="DUF1707" evidence="2">
    <location>
        <begin position="17"/>
        <end position="67"/>
    </location>
</feature>
<feature type="region of interest" description="Disordered" evidence="1">
    <location>
        <begin position="1"/>
        <end position="26"/>
    </location>
</feature>
<reference evidence="4" key="2">
    <citation type="submission" date="2021-04" db="EMBL/GenBank/DDBJ databases">
        <authorList>
            <person name="Gilroy R."/>
        </authorList>
    </citation>
    <scope>NUCLEOTIDE SEQUENCE</scope>
    <source>
        <strain evidence="4">ChiHjej13B12-4958</strain>
    </source>
</reference>
<feature type="domain" description="Cell wall-active antibiotics response LiaF-like C-terminal" evidence="3">
    <location>
        <begin position="136"/>
        <end position="195"/>
    </location>
</feature>
<evidence type="ECO:0000259" key="2">
    <source>
        <dbReference type="Pfam" id="PF08044"/>
    </source>
</evidence>
<dbReference type="Pfam" id="PF09922">
    <property type="entry name" value="LiaF-like_C"/>
    <property type="match status" value="1"/>
</dbReference>
<dbReference type="InterPro" id="IPR012551">
    <property type="entry name" value="DUF1707_SHOCT-like"/>
</dbReference>
<dbReference type="Proteomes" id="UP000823858">
    <property type="component" value="Unassembled WGS sequence"/>
</dbReference>
<evidence type="ECO:0000313" key="4">
    <source>
        <dbReference type="EMBL" id="HJC84334.1"/>
    </source>
</evidence>